<dbReference type="RefSeq" id="WP_006828027.1">
    <property type="nucleotide sequence ID" value="NZ_AOIL01000070.1"/>
</dbReference>
<reference evidence="1 2" key="1">
    <citation type="journal article" date="2014" name="PLoS Genet.">
        <title>Phylogenetically driven sequencing of extremely halophilic archaea reveals strategies for static and dynamic osmo-response.</title>
        <authorList>
            <person name="Becker E.A."/>
            <person name="Seitzer P.M."/>
            <person name="Tritt A."/>
            <person name="Larsen D."/>
            <person name="Krusor M."/>
            <person name="Yao A.I."/>
            <person name="Wu D."/>
            <person name="Madern D."/>
            <person name="Eisen J.A."/>
            <person name="Darling A.E."/>
            <person name="Facciotti M.T."/>
        </authorList>
    </citation>
    <scope>NUCLEOTIDE SEQUENCE [LARGE SCALE GENOMIC DNA]</scope>
    <source>
        <strain evidence="1 2">DSM 12281</strain>
    </source>
</reference>
<accession>L9ZIH5</accession>
<dbReference type="Proteomes" id="UP000011648">
    <property type="component" value="Unassembled WGS sequence"/>
</dbReference>
<dbReference type="EMBL" id="AOIL01000070">
    <property type="protein sequence ID" value="ELY84948.1"/>
    <property type="molecule type" value="Genomic_DNA"/>
</dbReference>
<dbReference type="STRING" id="1230458.C484_22413"/>
<dbReference type="AlphaFoldDB" id="L9ZIH5"/>
<evidence type="ECO:0000313" key="1">
    <source>
        <dbReference type="EMBL" id="ELY84948.1"/>
    </source>
</evidence>
<name>L9ZIH5_9EURY</name>
<keyword evidence="2" id="KW-1185">Reference proteome</keyword>
<proteinExistence type="predicted"/>
<sequence>MEFTRELVRSEAADYRAENPFYPVEQEQLETLPQAFETAAFGWRDAAWVVRWYYRRFLGSYPDAERRAAEERFQENEFDAVRTAIADAGAAITRLEQDAVDATTVTVRDAAAAIDALTALNGVDVPVATAFLMFLAPQRFTVLGPREWAVLHDAGELAEPYPTAPTASDYETYLDRCRSIAATVDCELWTVHRALWRLSATTADQ</sequence>
<protein>
    <submittedName>
        <fullName evidence="1">Uncharacterized protein</fullName>
    </submittedName>
</protein>
<dbReference type="PATRIC" id="fig|1230458.4.peg.4529"/>
<organism evidence="1 2">
    <name type="scientific">Natrialba taiwanensis DSM 12281</name>
    <dbReference type="NCBI Taxonomy" id="1230458"/>
    <lineage>
        <taxon>Archaea</taxon>
        <taxon>Methanobacteriati</taxon>
        <taxon>Methanobacteriota</taxon>
        <taxon>Stenosarchaea group</taxon>
        <taxon>Halobacteria</taxon>
        <taxon>Halobacteriales</taxon>
        <taxon>Natrialbaceae</taxon>
        <taxon>Natrialba</taxon>
    </lineage>
</organism>
<comment type="caution">
    <text evidence="1">The sequence shown here is derived from an EMBL/GenBank/DDBJ whole genome shotgun (WGS) entry which is preliminary data.</text>
</comment>
<evidence type="ECO:0000313" key="2">
    <source>
        <dbReference type="Proteomes" id="UP000011648"/>
    </source>
</evidence>
<dbReference type="OrthoDB" id="155576at2157"/>
<gene>
    <name evidence="1" type="ORF">C484_22413</name>
</gene>